<feature type="transmembrane region" description="Helical" evidence="14">
    <location>
        <begin position="914"/>
        <end position="933"/>
    </location>
</feature>
<keyword evidence="12" id="KW-0325">Glycoprotein</keyword>
<dbReference type="Gene3D" id="3.40.50.10140">
    <property type="entry name" value="Toll/interleukin-1 receptor homology (TIR) domain"/>
    <property type="match status" value="1"/>
</dbReference>
<evidence type="ECO:0000256" key="5">
    <source>
        <dbReference type="ARBA" id="ARBA00022692"/>
    </source>
</evidence>
<dbReference type="SMART" id="SM00369">
    <property type="entry name" value="LRR_TYP"/>
    <property type="match status" value="13"/>
</dbReference>
<feature type="compositionally biased region" description="Low complexity" evidence="13">
    <location>
        <begin position="1111"/>
        <end position="1127"/>
    </location>
</feature>
<feature type="transmembrane region" description="Helical" evidence="14">
    <location>
        <begin position="61"/>
        <end position="81"/>
    </location>
</feature>
<keyword evidence="11" id="KW-0675">Receptor</keyword>
<evidence type="ECO:0000256" key="9">
    <source>
        <dbReference type="ARBA" id="ARBA00022989"/>
    </source>
</evidence>
<dbReference type="InterPro" id="IPR003591">
    <property type="entry name" value="Leu-rich_rpt_typical-subtyp"/>
</dbReference>
<dbReference type="PANTHER" id="PTHR24365:SF530">
    <property type="entry name" value="MSTPROX-RELATED"/>
    <property type="match status" value="1"/>
</dbReference>
<dbReference type="SMART" id="SM00255">
    <property type="entry name" value="TIR"/>
    <property type="match status" value="1"/>
</dbReference>
<feature type="domain" description="TIR" evidence="15">
    <location>
        <begin position="763"/>
        <end position="909"/>
    </location>
</feature>
<dbReference type="Pfam" id="PF13855">
    <property type="entry name" value="LRR_8"/>
    <property type="match status" value="5"/>
</dbReference>
<dbReference type="InterPro" id="IPR035897">
    <property type="entry name" value="Toll_tir_struct_dom_sf"/>
</dbReference>
<feature type="region of interest" description="Disordered" evidence="13">
    <location>
        <begin position="1432"/>
        <end position="1461"/>
    </location>
</feature>
<dbReference type="GO" id="GO:0038023">
    <property type="term" value="F:signaling receptor activity"/>
    <property type="evidence" value="ECO:0007669"/>
    <property type="project" value="TreeGrafter"/>
</dbReference>
<dbReference type="Gene3D" id="3.80.10.10">
    <property type="entry name" value="Ribonuclease Inhibitor"/>
    <property type="match status" value="3"/>
</dbReference>
<dbReference type="InterPro" id="IPR032675">
    <property type="entry name" value="LRR_dom_sf"/>
</dbReference>
<sequence>MDHLIYKRQVFNVIIISTFAQKARNDYLFEHFGIWCDAVFCVLWIKNYINITITSHATKDQIMLFLLLLLAVSTVSHITGYEECEGNLCPLSVSKPQVLSAGNTLPALIGLDEKSGCICRGRNHIHSVCFGRSRCNSMPKTLILAAPALKLTNTHITQLLPGDFERLGHLLDLQIEGNYELRRISPGTFRNLSKLTDLSISYNNNLNTLHGDLFMGMTSLKRLFLNNNGFSSIKDITYAARPAALPNLLTLILDSNGLINIEKDAFKSMENSSLEELSMALCRIDDIHPNALVPLKKLKILQLGENSLNSTVVTDVLNEMLKANIDLRVLNLFSMGFKKSPPRQMMEIIAKSNISHLNLSRNQFEALTNNSFPLMPNLEFLDLREVLAFSISDDAFSNLPNLKTLLISKNKLSFIPKGILVLQNLTFLDMQENSPAESYHYYFKLQHEQFYNMKNLAYLNLGYNGMAHVFDTSFVGLKHLQVLELKNSSIFHIEKNSFLPLENLKKLNLMNNFLIHADAVPDVFAPLKNLEVLLLGGCKLKYVTIEKQDPFKHLRKLKYLGLERNHLTTIAPGDFKSLIGIRQIDLSYNMLNSWEQRIFAYNKNLTRVVASKNKISDISLAMFEDFSRLKNVDLDQNVIHCSCFATYESHKQFMRGCIQEGGFFNASVFDPPVYCTYPDILDNVTLMDYLTKEEYASTICVLMPEKLLLILPLAVVAILISIMAGLIFYYRWHIKYWIFLSKLYLSRKGKIRPKRDKTGYHNYEYDAFVSYSTEDRDFVAQMVAMLENNEPFFRLCVYERDFQIGTIISESILESVAKSRKTLLIISDNYAKSQWCRWETQICEHHRLFFENEDGEYVDDSLILIKLNAVSEHHLTPTLKYLLKTRIYLQWEFDERKQETFWDRLRNTLGPTKVLSEITHILLFYPIYPLILLKYKLIVDNQKIPSMGKETPLEEKDPSGNSCDCNDKTVSTDIKDDGINEEVTVNNSIIKPVQVIDEKGYVSETPPNDASTEIQNNCDNNDVASSKSPIKDLCAKAIEINTSPQKLQESMDKLNISGENLNKSEVIVNSQSESLRNILTYDSNDSSSEDDSDVQEYKESQKNWRNKNDDTSGSSDSESDSSQAVSDSDSDTDSDSDSSSIIVASDDSPNANSGNNITPNTGAVKKNNRTGYDPDEFLSPVPDISKLNINVEKEEFIHIGAISGIISEIVTIATNPGTPAFDIDTCLFIDDEKNGKKPLGTIFDVLGPVSEPMYCIRYNSSDEVKELNVDKGTKVYAAPRSDLTRFVFLKELLKMKGSDASWMNDQEEPPEMAEFSDDEKEREAKRNKKGCQKRKYDDSLERHKRYEKTMNQCNIIKTRVSKMMDGPKSAGRQISQSTFVPQFNPSVPPPGFGTTYNQFYPSSFNPLPMPTFMNQGYYQNMTPVAPPPNFAFSNSQWSWQQPPQPNDCNNSGSHQNSSTNL</sequence>
<feature type="compositionally biased region" description="Polar residues" evidence="13">
    <location>
        <begin position="1149"/>
        <end position="1161"/>
    </location>
</feature>
<dbReference type="OrthoDB" id="6160824at2759"/>
<dbReference type="SUPFAM" id="SSF52058">
    <property type="entry name" value="L domain-like"/>
    <property type="match status" value="2"/>
</dbReference>
<evidence type="ECO:0000256" key="8">
    <source>
        <dbReference type="ARBA" id="ARBA00022859"/>
    </source>
</evidence>
<evidence type="ECO:0000256" key="12">
    <source>
        <dbReference type="ARBA" id="ARBA00023180"/>
    </source>
</evidence>
<evidence type="ECO:0000256" key="13">
    <source>
        <dbReference type="SAM" id="MobiDB-lite"/>
    </source>
</evidence>
<dbReference type="GO" id="GO:0007165">
    <property type="term" value="P:signal transduction"/>
    <property type="evidence" value="ECO:0007669"/>
    <property type="project" value="InterPro"/>
</dbReference>
<feature type="transmembrane region" description="Helical" evidence="14">
    <location>
        <begin position="32"/>
        <end position="49"/>
    </location>
</feature>
<dbReference type="FunFam" id="3.40.50.10140:FF:000001">
    <property type="entry name" value="Toll-like receptor 2"/>
    <property type="match status" value="1"/>
</dbReference>
<dbReference type="Pfam" id="PF04410">
    <property type="entry name" value="Gar1"/>
    <property type="match status" value="1"/>
</dbReference>
<dbReference type="PROSITE" id="PS50104">
    <property type="entry name" value="TIR"/>
    <property type="match status" value="1"/>
</dbReference>
<dbReference type="PANTHER" id="PTHR24365">
    <property type="entry name" value="TOLL-LIKE RECEPTOR"/>
    <property type="match status" value="1"/>
</dbReference>
<evidence type="ECO:0000256" key="6">
    <source>
        <dbReference type="ARBA" id="ARBA00022729"/>
    </source>
</evidence>
<keyword evidence="3" id="KW-0399">Innate immunity</keyword>
<comment type="caution">
    <text evidence="16">The sequence shown here is derived from an EMBL/GenBank/DDBJ whole genome shotgun (WGS) entry which is preliminary data.</text>
</comment>
<keyword evidence="4" id="KW-0433">Leucine-rich repeat</keyword>
<feature type="region of interest" description="Disordered" evidence="13">
    <location>
        <begin position="1081"/>
        <end position="1177"/>
    </location>
</feature>
<feature type="transmembrane region" description="Helical" evidence="14">
    <location>
        <begin position="707"/>
        <end position="730"/>
    </location>
</feature>
<evidence type="ECO:0000256" key="1">
    <source>
        <dbReference type="ARBA" id="ARBA00004479"/>
    </source>
</evidence>
<dbReference type="Proteomes" id="UP000625711">
    <property type="component" value="Unassembled WGS sequence"/>
</dbReference>
<feature type="compositionally biased region" description="Basic and acidic residues" evidence="13">
    <location>
        <begin position="1095"/>
        <end position="1110"/>
    </location>
</feature>
<protein>
    <recommendedName>
        <fullName evidence="15">TIR domain-containing protein</fullName>
    </recommendedName>
</protein>
<dbReference type="SUPFAM" id="SSF50447">
    <property type="entry name" value="Translation proteins"/>
    <property type="match status" value="1"/>
</dbReference>
<dbReference type="InterPro" id="IPR000157">
    <property type="entry name" value="TIR_dom"/>
</dbReference>
<name>A0A834IL95_RHYFE</name>
<dbReference type="GO" id="GO:0005886">
    <property type="term" value="C:plasma membrane"/>
    <property type="evidence" value="ECO:0007669"/>
    <property type="project" value="TreeGrafter"/>
</dbReference>
<feature type="compositionally biased region" description="Polar residues" evidence="13">
    <location>
        <begin position="1447"/>
        <end position="1461"/>
    </location>
</feature>
<feature type="compositionally biased region" description="Low complexity" evidence="13">
    <location>
        <begin position="1137"/>
        <end position="1148"/>
    </location>
</feature>
<evidence type="ECO:0000256" key="10">
    <source>
        <dbReference type="ARBA" id="ARBA00023136"/>
    </source>
</evidence>
<dbReference type="EMBL" id="JAACXV010000215">
    <property type="protein sequence ID" value="KAF7281899.1"/>
    <property type="molecule type" value="Genomic_DNA"/>
</dbReference>
<evidence type="ECO:0000259" key="15">
    <source>
        <dbReference type="PROSITE" id="PS50104"/>
    </source>
</evidence>
<keyword evidence="9 14" id="KW-1133">Transmembrane helix</keyword>
<evidence type="ECO:0000256" key="4">
    <source>
        <dbReference type="ARBA" id="ARBA00022614"/>
    </source>
</evidence>
<keyword evidence="7" id="KW-0677">Repeat</keyword>
<evidence type="ECO:0000256" key="3">
    <source>
        <dbReference type="ARBA" id="ARBA00022588"/>
    </source>
</evidence>
<dbReference type="GO" id="GO:0045087">
    <property type="term" value="P:innate immune response"/>
    <property type="evidence" value="ECO:0007669"/>
    <property type="project" value="UniProtKB-KW"/>
</dbReference>
<accession>A0A834IL95</accession>
<dbReference type="SUPFAM" id="SSF52200">
    <property type="entry name" value="Toll/Interleukin receptor TIR domain"/>
    <property type="match status" value="1"/>
</dbReference>
<dbReference type="InterPro" id="IPR007504">
    <property type="entry name" value="H/ACA_rnp_Gar1/Naf1"/>
</dbReference>
<keyword evidence="5 14" id="KW-0812">Transmembrane</keyword>
<organism evidence="16 17">
    <name type="scientific">Rhynchophorus ferrugineus</name>
    <name type="common">Red palm weevil</name>
    <name type="synonym">Curculio ferrugineus</name>
    <dbReference type="NCBI Taxonomy" id="354439"/>
    <lineage>
        <taxon>Eukaryota</taxon>
        <taxon>Metazoa</taxon>
        <taxon>Ecdysozoa</taxon>
        <taxon>Arthropoda</taxon>
        <taxon>Hexapoda</taxon>
        <taxon>Insecta</taxon>
        <taxon>Pterygota</taxon>
        <taxon>Neoptera</taxon>
        <taxon>Endopterygota</taxon>
        <taxon>Coleoptera</taxon>
        <taxon>Polyphaga</taxon>
        <taxon>Cucujiformia</taxon>
        <taxon>Curculionidae</taxon>
        <taxon>Dryophthorinae</taxon>
        <taxon>Rhynchophorus</taxon>
    </lineage>
</organism>
<feature type="region of interest" description="Disordered" evidence="13">
    <location>
        <begin position="1301"/>
        <end position="1336"/>
    </location>
</feature>
<dbReference type="Gene3D" id="2.40.10.230">
    <property type="entry name" value="Probable tRNA pseudouridine synthase domain"/>
    <property type="match status" value="1"/>
</dbReference>
<comment type="similarity">
    <text evidence="2">Belongs to the Toll-like receptor family.</text>
</comment>
<keyword evidence="6" id="KW-0732">Signal</keyword>
<dbReference type="InterPro" id="IPR009000">
    <property type="entry name" value="Transl_B-barrel_sf"/>
</dbReference>
<proteinExistence type="inferred from homology"/>
<dbReference type="InterPro" id="IPR038664">
    <property type="entry name" value="Gar1/Naf1_Cbf5-bd_sf"/>
</dbReference>
<comment type="subcellular location">
    <subcellularLocation>
        <location evidence="1">Membrane</location>
        <topology evidence="1">Single-pass type I membrane protein</topology>
    </subcellularLocation>
</comment>
<reference evidence="16" key="1">
    <citation type="submission" date="2020-08" db="EMBL/GenBank/DDBJ databases">
        <title>Genome sequencing and assembly of the red palm weevil Rhynchophorus ferrugineus.</title>
        <authorList>
            <person name="Dias G.B."/>
            <person name="Bergman C.M."/>
            <person name="Manee M."/>
        </authorList>
    </citation>
    <scope>NUCLEOTIDE SEQUENCE</scope>
    <source>
        <strain evidence="16">AA-2017</strain>
        <tissue evidence="16">Whole larva</tissue>
    </source>
</reference>
<feature type="compositionally biased region" description="Acidic residues" evidence="13">
    <location>
        <begin position="1305"/>
        <end position="1318"/>
    </location>
</feature>
<dbReference type="Pfam" id="PF01582">
    <property type="entry name" value="TIR"/>
    <property type="match status" value="1"/>
</dbReference>
<dbReference type="InterPro" id="IPR001611">
    <property type="entry name" value="Leu-rich_rpt"/>
</dbReference>
<dbReference type="GO" id="GO:0042254">
    <property type="term" value="P:ribosome biogenesis"/>
    <property type="evidence" value="ECO:0007669"/>
    <property type="project" value="InterPro"/>
</dbReference>
<keyword evidence="17" id="KW-1185">Reference proteome</keyword>
<evidence type="ECO:0000256" key="7">
    <source>
        <dbReference type="ARBA" id="ARBA00022737"/>
    </source>
</evidence>
<evidence type="ECO:0000313" key="17">
    <source>
        <dbReference type="Proteomes" id="UP000625711"/>
    </source>
</evidence>
<keyword evidence="10 14" id="KW-0472">Membrane</keyword>
<dbReference type="GO" id="GO:0001522">
    <property type="term" value="P:pseudouridine synthesis"/>
    <property type="evidence" value="ECO:0007669"/>
    <property type="project" value="InterPro"/>
</dbReference>
<evidence type="ECO:0000256" key="14">
    <source>
        <dbReference type="SAM" id="Phobius"/>
    </source>
</evidence>
<evidence type="ECO:0000313" key="16">
    <source>
        <dbReference type="EMBL" id="KAF7281899.1"/>
    </source>
</evidence>
<gene>
    <name evidence="16" type="ORF">GWI33_004099</name>
</gene>
<keyword evidence="8" id="KW-0391">Immunity</keyword>
<evidence type="ECO:0000256" key="11">
    <source>
        <dbReference type="ARBA" id="ARBA00023170"/>
    </source>
</evidence>
<evidence type="ECO:0000256" key="2">
    <source>
        <dbReference type="ARBA" id="ARBA00009634"/>
    </source>
</evidence>